<keyword evidence="7" id="KW-1185">Reference proteome</keyword>
<dbReference type="InterPro" id="IPR000847">
    <property type="entry name" value="LysR_HTH_N"/>
</dbReference>
<accession>A0A496PJP8</accession>
<keyword evidence="4" id="KW-0804">Transcription</keyword>
<evidence type="ECO:0000313" key="7">
    <source>
        <dbReference type="Proteomes" id="UP000273119"/>
    </source>
</evidence>
<dbReference type="PANTHER" id="PTHR30346:SF29">
    <property type="entry name" value="LYSR SUBSTRATE-BINDING"/>
    <property type="match status" value="1"/>
</dbReference>
<keyword evidence="3" id="KW-0238">DNA-binding</keyword>
<evidence type="ECO:0000256" key="3">
    <source>
        <dbReference type="ARBA" id="ARBA00023125"/>
    </source>
</evidence>
<keyword evidence="2" id="KW-0805">Transcription regulation</keyword>
<comment type="similarity">
    <text evidence="1">Belongs to the LysR transcriptional regulatory family.</text>
</comment>
<evidence type="ECO:0000256" key="2">
    <source>
        <dbReference type="ARBA" id="ARBA00023015"/>
    </source>
</evidence>
<evidence type="ECO:0000256" key="1">
    <source>
        <dbReference type="ARBA" id="ARBA00009437"/>
    </source>
</evidence>
<sequence length="311" mass="32341">MDVTHLRTLRLLEDLGSLRAVAQALYISPSAVSQQLAQLQREAGVALTRREGRGLLLTEAGRALSAAAREVLVAMARAEAAVTAHDAAADAPVSVALFHSVGPLLGGRLVARLAAANGPTVTIGDEDVPGARVPALTSEYDLVLAHRVDHAPPWGGGVSAVELLREPFDIALPAAHRLAGRDALDPADLADERWVSSREGYSPADVLALVGAAAHRHVRVEHRVNDYATVASLVAHTGVIAALPRYTAGAMVPDGVVLRPLRGAPQVRLIEALARPETLARPAVQRVLLALREVMEGARPGGGGPAAASGN</sequence>
<dbReference type="SUPFAM" id="SSF53850">
    <property type="entry name" value="Periplasmic binding protein-like II"/>
    <property type="match status" value="1"/>
</dbReference>
<name>A0A496PJP8_9MICC</name>
<evidence type="ECO:0000256" key="4">
    <source>
        <dbReference type="ARBA" id="ARBA00023163"/>
    </source>
</evidence>
<evidence type="ECO:0000259" key="5">
    <source>
        <dbReference type="PROSITE" id="PS50931"/>
    </source>
</evidence>
<dbReference type="EMBL" id="QQXL01000003">
    <property type="protein sequence ID" value="RKW70706.1"/>
    <property type="molecule type" value="Genomic_DNA"/>
</dbReference>
<dbReference type="InterPro" id="IPR036388">
    <property type="entry name" value="WH-like_DNA-bd_sf"/>
</dbReference>
<dbReference type="SUPFAM" id="SSF46785">
    <property type="entry name" value="Winged helix' DNA-binding domain"/>
    <property type="match status" value="1"/>
</dbReference>
<dbReference type="GO" id="GO:0003700">
    <property type="term" value="F:DNA-binding transcription factor activity"/>
    <property type="evidence" value="ECO:0007669"/>
    <property type="project" value="InterPro"/>
</dbReference>
<dbReference type="Gene3D" id="3.40.190.10">
    <property type="entry name" value="Periplasmic binding protein-like II"/>
    <property type="match status" value="2"/>
</dbReference>
<reference evidence="6 7" key="1">
    <citation type="submission" date="2018-07" db="EMBL/GenBank/DDBJ databases">
        <title>Arthrobacter sp. nov., isolated from raw cow's milk with high bacterial count.</title>
        <authorList>
            <person name="Hahne J."/>
            <person name="Isele D."/>
            <person name="Lipski A."/>
        </authorList>
    </citation>
    <scope>NUCLEOTIDE SEQUENCE [LARGE SCALE GENOMIC DNA]</scope>
    <source>
        <strain evidence="6 7">JZ R-183</strain>
    </source>
</reference>
<dbReference type="Pfam" id="PF00126">
    <property type="entry name" value="HTH_1"/>
    <property type="match status" value="1"/>
</dbReference>
<dbReference type="RefSeq" id="WP_121484731.1">
    <property type="nucleotide sequence ID" value="NZ_QQXL01000003.1"/>
</dbReference>
<dbReference type="GO" id="GO:0003677">
    <property type="term" value="F:DNA binding"/>
    <property type="evidence" value="ECO:0007669"/>
    <property type="project" value="UniProtKB-KW"/>
</dbReference>
<comment type="caution">
    <text evidence="6">The sequence shown here is derived from an EMBL/GenBank/DDBJ whole genome shotgun (WGS) entry which is preliminary data.</text>
</comment>
<dbReference type="PANTHER" id="PTHR30346">
    <property type="entry name" value="TRANSCRIPTIONAL DUAL REGULATOR HCAR-RELATED"/>
    <property type="match status" value="1"/>
</dbReference>
<evidence type="ECO:0000313" key="6">
    <source>
        <dbReference type="EMBL" id="RKW70706.1"/>
    </source>
</evidence>
<dbReference type="Pfam" id="PF03466">
    <property type="entry name" value="LysR_substrate"/>
    <property type="match status" value="1"/>
</dbReference>
<proteinExistence type="inferred from homology"/>
<dbReference type="Proteomes" id="UP000273119">
    <property type="component" value="Unassembled WGS sequence"/>
</dbReference>
<protein>
    <submittedName>
        <fullName evidence="6">LysR family transcriptional regulator</fullName>
    </submittedName>
</protein>
<feature type="domain" description="HTH lysR-type" evidence="5">
    <location>
        <begin position="1"/>
        <end position="58"/>
    </location>
</feature>
<dbReference type="GO" id="GO:0032993">
    <property type="term" value="C:protein-DNA complex"/>
    <property type="evidence" value="ECO:0007669"/>
    <property type="project" value="TreeGrafter"/>
</dbReference>
<dbReference type="AlphaFoldDB" id="A0A496PJP8"/>
<organism evidence="6 7">
    <name type="scientific">Galactobacter caseinivorans</name>
    <dbReference type="NCBI Taxonomy" id="2676123"/>
    <lineage>
        <taxon>Bacteria</taxon>
        <taxon>Bacillati</taxon>
        <taxon>Actinomycetota</taxon>
        <taxon>Actinomycetes</taxon>
        <taxon>Micrococcales</taxon>
        <taxon>Micrococcaceae</taxon>
        <taxon>Galactobacter</taxon>
    </lineage>
</organism>
<dbReference type="InterPro" id="IPR036390">
    <property type="entry name" value="WH_DNA-bd_sf"/>
</dbReference>
<dbReference type="Gene3D" id="1.10.10.10">
    <property type="entry name" value="Winged helix-like DNA-binding domain superfamily/Winged helix DNA-binding domain"/>
    <property type="match status" value="1"/>
</dbReference>
<dbReference type="InterPro" id="IPR005119">
    <property type="entry name" value="LysR_subst-bd"/>
</dbReference>
<gene>
    <name evidence="6" type="ORF">DWQ67_06240</name>
</gene>
<dbReference type="PROSITE" id="PS50931">
    <property type="entry name" value="HTH_LYSR"/>
    <property type="match status" value="1"/>
</dbReference>